<dbReference type="InterPro" id="IPR017853">
    <property type="entry name" value="GH"/>
</dbReference>
<dbReference type="Pfam" id="PF02838">
    <property type="entry name" value="Glyco_hydro_20b"/>
    <property type="match status" value="1"/>
</dbReference>
<evidence type="ECO:0000256" key="8">
    <source>
        <dbReference type="PIRSR" id="PIRSR625705-1"/>
    </source>
</evidence>
<feature type="signal peptide" evidence="9">
    <location>
        <begin position="1"/>
        <end position="30"/>
    </location>
</feature>
<dbReference type="InterPro" id="IPR025705">
    <property type="entry name" value="Beta_hexosaminidase_sua/sub"/>
</dbReference>
<feature type="chain" id="PRO_5011454526" description="beta-N-acetylhexosaminidase" evidence="9">
    <location>
        <begin position="31"/>
        <end position="838"/>
    </location>
</feature>
<proteinExistence type="inferred from homology"/>
<dbReference type="SUPFAM" id="SSF55545">
    <property type="entry name" value="beta-N-acetylhexosaminidase-like domain"/>
    <property type="match status" value="1"/>
</dbReference>
<dbReference type="PRINTS" id="PR00738">
    <property type="entry name" value="GLHYDRLASE20"/>
</dbReference>
<evidence type="ECO:0000256" key="2">
    <source>
        <dbReference type="ARBA" id="ARBA00006285"/>
    </source>
</evidence>
<dbReference type="GO" id="GO:0030247">
    <property type="term" value="F:polysaccharide binding"/>
    <property type="evidence" value="ECO:0007669"/>
    <property type="project" value="InterPro"/>
</dbReference>
<dbReference type="Gene3D" id="3.30.379.10">
    <property type="entry name" value="Chitobiase/beta-hexosaminidase domain 2-like"/>
    <property type="match status" value="1"/>
</dbReference>
<dbReference type="SUPFAM" id="SSF81296">
    <property type="entry name" value="E set domains"/>
    <property type="match status" value="1"/>
</dbReference>
<dbReference type="Gene3D" id="2.60.40.290">
    <property type="match status" value="1"/>
</dbReference>
<dbReference type="GO" id="GO:0004563">
    <property type="term" value="F:beta-N-acetylhexosaminidase activity"/>
    <property type="evidence" value="ECO:0007669"/>
    <property type="project" value="UniProtKB-EC"/>
</dbReference>
<evidence type="ECO:0000256" key="4">
    <source>
        <dbReference type="ARBA" id="ARBA00022801"/>
    </source>
</evidence>
<evidence type="ECO:0000256" key="9">
    <source>
        <dbReference type="SAM" id="SignalP"/>
    </source>
</evidence>
<comment type="catalytic activity">
    <reaction evidence="1">
        <text>Hydrolysis of terminal non-reducing N-acetyl-D-hexosamine residues in N-acetyl-beta-D-hexosaminides.</text>
        <dbReference type="EC" id="3.2.1.52"/>
    </reaction>
</comment>
<keyword evidence="4" id="KW-0378">Hydrolase</keyword>
<dbReference type="GO" id="GO:0016020">
    <property type="term" value="C:membrane"/>
    <property type="evidence" value="ECO:0007669"/>
    <property type="project" value="TreeGrafter"/>
</dbReference>
<gene>
    <name evidence="11" type="ORF">SAMN02927928_1982</name>
</gene>
<accession>A0A1G4RIT7</accession>
<dbReference type="InterPro" id="IPR012291">
    <property type="entry name" value="CBM2_carb-bd_dom_sf"/>
</dbReference>
<dbReference type="EMBL" id="FMTS01000002">
    <property type="protein sequence ID" value="SCW56883.1"/>
    <property type="molecule type" value="Genomic_DNA"/>
</dbReference>
<dbReference type="Pfam" id="PF03173">
    <property type="entry name" value="CHB_HEX"/>
    <property type="match status" value="1"/>
</dbReference>
<dbReference type="OrthoDB" id="9763537at2"/>
<dbReference type="InterPro" id="IPR014756">
    <property type="entry name" value="Ig_E-set"/>
</dbReference>
<dbReference type="GO" id="GO:0030203">
    <property type="term" value="P:glycosaminoglycan metabolic process"/>
    <property type="evidence" value="ECO:0007669"/>
    <property type="project" value="TreeGrafter"/>
</dbReference>
<evidence type="ECO:0000259" key="10">
    <source>
        <dbReference type="SMART" id="SM01081"/>
    </source>
</evidence>
<dbReference type="SMART" id="SM01081">
    <property type="entry name" value="CHB_HEX"/>
    <property type="match status" value="1"/>
</dbReference>
<keyword evidence="9" id="KW-0732">Signal</keyword>
<dbReference type="RefSeq" id="WP_090647056.1">
    <property type="nucleotide sequence ID" value="NZ_CBCRYE010000006.1"/>
</dbReference>
<name>A0A1G4RIT7_9CAUL</name>
<comment type="similarity">
    <text evidence="2">Belongs to the glycosyl hydrolase 20 family.</text>
</comment>
<feature type="active site" description="Proton donor" evidence="8">
    <location>
        <position position="525"/>
    </location>
</feature>
<dbReference type="InterPro" id="IPR004867">
    <property type="entry name" value="CHB_C_dom"/>
</dbReference>
<dbReference type="EC" id="3.2.1.52" evidence="3"/>
<organism evidence="11 12">
    <name type="scientific">Asticcacaulis taihuensis</name>
    <dbReference type="NCBI Taxonomy" id="260084"/>
    <lineage>
        <taxon>Bacteria</taxon>
        <taxon>Pseudomonadati</taxon>
        <taxon>Pseudomonadota</taxon>
        <taxon>Alphaproteobacteria</taxon>
        <taxon>Caulobacterales</taxon>
        <taxon>Caulobacteraceae</taxon>
        <taxon>Asticcacaulis</taxon>
    </lineage>
</organism>
<evidence type="ECO:0000256" key="3">
    <source>
        <dbReference type="ARBA" id="ARBA00012663"/>
    </source>
</evidence>
<dbReference type="AlphaFoldDB" id="A0A1G4RIT7"/>
<dbReference type="GO" id="GO:0005975">
    <property type="term" value="P:carbohydrate metabolic process"/>
    <property type="evidence" value="ECO:0007669"/>
    <property type="project" value="InterPro"/>
</dbReference>
<dbReference type="Gene3D" id="3.20.20.80">
    <property type="entry name" value="Glycosidases"/>
    <property type="match status" value="1"/>
</dbReference>
<dbReference type="InterPro" id="IPR029018">
    <property type="entry name" value="Hex-like_dom2"/>
</dbReference>
<dbReference type="Gene3D" id="2.60.40.10">
    <property type="entry name" value="Immunoglobulins"/>
    <property type="match status" value="1"/>
</dbReference>
<dbReference type="InterPro" id="IPR015882">
    <property type="entry name" value="HEX_bac_N"/>
</dbReference>
<keyword evidence="12" id="KW-1185">Reference proteome</keyword>
<dbReference type="STRING" id="260084.SAMN02927928_1982"/>
<protein>
    <recommendedName>
        <fullName evidence="3">beta-N-acetylhexosaminidase</fullName>
        <ecNumber evidence="3">3.2.1.52</ecNumber>
    </recommendedName>
    <alternativeName>
        <fullName evidence="6">Beta-N-acetylhexosaminidase</fullName>
    </alternativeName>
    <alternativeName>
        <fullName evidence="7">N-acetyl-beta-glucosaminidase</fullName>
    </alternativeName>
</protein>
<dbReference type="InterPro" id="IPR015883">
    <property type="entry name" value="Glyco_hydro_20_cat"/>
</dbReference>
<dbReference type="CDD" id="cd02847">
    <property type="entry name" value="E_set_Chitobiase_C"/>
    <property type="match status" value="1"/>
</dbReference>
<dbReference type="PANTHER" id="PTHR22600:SF57">
    <property type="entry name" value="BETA-N-ACETYLHEXOSAMINIDASE"/>
    <property type="match status" value="1"/>
</dbReference>
<evidence type="ECO:0000256" key="1">
    <source>
        <dbReference type="ARBA" id="ARBA00001231"/>
    </source>
</evidence>
<evidence type="ECO:0000313" key="11">
    <source>
        <dbReference type="EMBL" id="SCW56883.1"/>
    </source>
</evidence>
<evidence type="ECO:0000313" key="12">
    <source>
        <dbReference type="Proteomes" id="UP000199150"/>
    </source>
</evidence>
<dbReference type="Pfam" id="PF00728">
    <property type="entry name" value="Glyco_hydro_20"/>
    <property type="match status" value="1"/>
</dbReference>
<feature type="domain" description="Chitobiase/beta-hexosaminidases N-terminal" evidence="10">
    <location>
        <begin position="39"/>
        <end position="191"/>
    </location>
</feature>
<dbReference type="Proteomes" id="UP000199150">
    <property type="component" value="Unassembled WGS sequence"/>
</dbReference>
<dbReference type="InterPro" id="IPR013783">
    <property type="entry name" value="Ig-like_fold"/>
</dbReference>
<evidence type="ECO:0000256" key="5">
    <source>
        <dbReference type="ARBA" id="ARBA00023295"/>
    </source>
</evidence>
<dbReference type="InterPro" id="IPR008965">
    <property type="entry name" value="CBM2/CBM3_carb-bd_dom_sf"/>
</dbReference>
<evidence type="ECO:0000256" key="7">
    <source>
        <dbReference type="ARBA" id="ARBA00033000"/>
    </source>
</evidence>
<dbReference type="PANTHER" id="PTHR22600">
    <property type="entry name" value="BETA-HEXOSAMINIDASE"/>
    <property type="match status" value="1"/>
</dbReference>
<keyword evidence="5" id="KW-0326">Glycosidase</keyword>
<dbReference type="Pfam" id="PF03174">
    <property type="entry name" value="CHB_HEX_C"/>
    <property type="match status" value="1"/>
</dbReference>
<reference evidence="12" key="1">
    <citation type="submission" date="2016-10" db="EMBL/GenBank/DDBJ databases">
        <authorList>
            <person name="Varghese N."/>
            <person name="Submissions S."/>
        </authorList>
    </citation>
    <scope>NUCLEOTIDE SEQUENCE [LARGE SCALE GENOMIC DNA]</scope>
    <source>
        <strain evidence="12">CGMCC 1.3431</strain>
    </source>
</reference>
<dbReference type="SUPFAM" id="SSF51445">
    <property type="entry name" value="(Trans)glycosidases"/>
    <property type="match status" value="1"/>
</dbReference>
<sequence length="838" mass="91040">MPHTSHRLKSLLAATLLSATALMPTRAAVAAPAVASFADQLGYKLTVVPNATQDGFNTRLDLTVPRSGTPTGAWALYFGSVSPVEPVGDSVFDLTHINGDNYKLTPKSGTTLKPGETYSLTWAGHAASGYLAMPNAYIVADGTPPTTIAASRTTFDPATGLESLPFVTPITDEATTRKGPNDATQWLTPERAFIQNASRQVAQAKPDIIILPTPVSAKHLDGQPLNLNAGVALKLNGLTIPDIKAALDASHLKLASHGVPVEITIGAGQPESYHLLAQDGRITITAADAAGAAYAIESLSQQAAFEHNRLKPIEISDAPRFGFRGLHIDLARNFHSKAFILNTIDQMAEYKLNRLHLHLGDDEGWRLAIGALPELTEIGSHRCHDLKEDTCLLPQLGAGPQGSKIVDGYLSRADYIEIVKAAAARHIEVIPSFDMPGHSRAAVRSMEARYRRLMAEGKPDAANEFRLQDPDDKTVYDSIQHYNDNTLNVCIPSTYHFIETVIDDIKAMHDEAGVPLKIYHIGADETAGAWTNSPACQALVKEKGLDPAHMTPYFITQVSQMLGQKGIEPAGWSDGMGHVKPEDMPKQVQSNSWGGLFGGGVAEAYRQANRGWDIVMSTPEVLYLDMPYAPDPKERGMDWASRGTDLFKVFAFMPENLAANASIMTNIQAHGQTIADTEPLEAGRKITGMQGQLWSEGVRADGIADYMFYPRVLALAERAWHTGAWEPAYVAGKSYSYGDRQVDGHALLADWQNFNDRLTPLLAELDREQVAYRLPPPGARVTGGIFEANLAYGDLKIQYRTQGGKWLTYGDAVEVRGPVEARSVAPDGRRFSRIVTVK</sequence>
<dbReference type="SUPFAM" id="SSF49384">
    <property type="entry name" value="Carbohydrate-binding domain"/>
    <property type="match status" value="1"/>
</dbReference>
<dbReference type="InterPro" id="IPR004866">
    <property type="entry name" value="CHB/HEX_N_dom"/>
</dbReference>
<evidence type="ECO:0000256" key="6">
    <source>
        <dbReference type="ARBA" id="ARBA00030512"/>
    </source>
</evidence>